<evidence type="ECO:0000259" key="5">
    <source>
        <dbReference type="PROSITE" id="PS51898"/>
    </source>
</evidence>
<dbReference type="CDD" id="cd00397">
    <property type="entry name" value="DNA_BRE_C"/>
    <property type="match status" value="1"/>
</dbReference>
<dbReference type="InterPro" id="IPR010998">
    <property type="entry name" value="Integrase_recombinase_N"/>
</dbReference>
<comment type="similarity">
    <text evidence="1">Belongs to the 'phage' integrase family.</text>
</comment>
<dbReference type="InterPro" id="IPR050090">
    <property type="entry name" value="Tyrosine_recombinase_XerCD"/>
</dbReference>
<dbReference type="PANTHER" id="PTHR30349:SF41">
    <property type="entry name" value="INTEGRASE_RECOMBINASE PROTEIN MJ0367-RELATED"/>
    <property type="match status" value="1"/>
</dbReference>
<evidence type="ECO:0000313" key="7">
    <source>
        <dbReference type="Proteomes" id="UP000626370"/>
    </source>
</evidence>
<feature type="domain" description="Tyr recombinase" evidence="5">
    <location>
        <begin position="116"/>
        <end position="295"/>
    </location>
</feature>
<dbReference type="Gene3D" id="1.10.150.130">
    <property type="match status" value="1"/>
</dbReference>
<proteinExistence type="inferred from homology"/>
<evidence type="ECO:0000256" key="2">
    <source>
        <dbReference type="ARBA" id="ARBA00022908"/>
    </source>
</evidence>
<gene>
    <name evidence="6" type="ORF">GCM10011501_16280</name>
</gene>
<protein>
    <submittedName>
        <fullName evidence="6">Integrase</fullName>
    </submittedName>
</protein>
<accession>A0ABQ3IPW5</accession>
<dbReference type="SUPFAM" id="SSF56349">
    <property type="entry name" value="DNA breaking-rejoining enzymes"/>
    <property type="match status" value="1"/>
</dbReference>
<dbReference type="InterPro" id="IPR013762">
    <property type="entry name" value="Integrase-like_cat_sf"/>
</dbReference>
<dbReference type="RefSeq" id="WP_189377763.1">
    <property type="nucleotide sequence ID" value="NZ_BNAH01000005.1"/>
</dbReference>
<evidence type="ECO:0000256" key="1">
    <source>
        <dbReference type="ARBA" id="ARBA00008857"/>
    </source>
</evidence>
<keyword evidence="4" id="KW-0233">DNA recombination</keyword>
<keyword evidence="3" id="KW-0238">DNA-binding</keyword>
<organism evidence="6 7">
    <name type="scientific">Thalassotalea profundi</name>
    <dbReference type="NCBI Taxonomy" id="2036687"/>
    <lineage>
        <taxon>Bacteria</taxon>
        <taxon>Pseudomonadati</taxon>
        <taxon>Pseudomonadota</taxon>
        <taxon>Gammaproteobacteria</taxon>
        <taxon>Alteromonadales</taxon>
        <taxon>Colwelliaceae</taxon>
        <taxon>Thalassotalea</taxon>
    </lineage>
</organism>
<keyword evidence="2" id="KW-0229">DNA integration</keyword>
<dbReference type="PANTHER" id="PTHR30349">
    <property type="entry name" value="PHAGE INTEGRASE-RELATED"/>
    <property type="match status" value="1"/>
</dbReference>
<dbReference type="InterPro" id="IPR002104">
    <property type="entry name" value="Integrase_catalytic"/>
</dbReference>
<dbReference type="Gene3D" id="1.10.443.10">
    <property type="entry name" value="Intergrase catalytic core"/>
    <property type="match status" value="1"/>
</dbReference>
<dbReference type="PROSITE" id="PS51898">
    <property type="entry name" value="TYR_RECOMBINASE"/>
    <property type="match status" value="1"/>
</dbReference>
<evidence type="ECO:0000256" key="4">
    <source>
        <dbReference type="ARBA" id="ARBA00023172"/>
    </source>
</evidence>
<evidence type="ECO:0000313" key="6">
    <source>
        <dbReference type="EMBL" id="GHE87535.1"/>
    </source>
</evidence>
<dbReference type="Pfam" id="PF00589">
    <property type="entry name" value="Phage_integrase"/>
    <property type="match status" value="1"/>
</dbReference>
<keyword evidence="7" id="KW-1185">Reference proteome</keyword>
<dbReference type="InterPro" id="IPR011010">
    <property type="entry name" value="DNA_brk_join_enz"/>
</dbReference>
<dbReference type="Proteomes" id="UP000626370">
    <property type="component" value="Unassembled WGS sequence"/>
</dbReference>
<name>A0ABQ3IPW5_9GAMM</name>
<sequence length="299" mass="34454">MLMNTLKHPTDPVNAYFLTTFSASTIESSTYRMRQFCAFTFNNKVFETCDWSKISYTKVLEFIHFLKNNGQSFTSINTTLAVIKSVSLHCWQLDYINCDTYMRIKSLKKIKGRNTVAGRTLTSNEINTINNYYKQNISPLDCRDYAIFALGIGAGLRRNEIRMLDFESIDNEKITVTGKNNHTRSLPLTRFVSDALNNWLSFRDCKSGAIFTKTYKNSVKERLTILSIHRTAARISKNTNLTPFTSHDLRRTFATLLLDNDADRFGVQRLLGHSNLKTIDIYDRRPDRHAKATIQLLPF</sequence>
<reference evidence="7" key="1">
    <citation type="journal article" date="2019" name="Int. J. Syst. Evol. Microbiol.">
        <title>The Global Catalogue of Microorganisms (GCM) 10K type strain sequencing project: providing services to taxonomists for standard genome sequencing and annotation.</title>
        <authorList>
            <consortium name="The Broad Institute Genomics Platform"/>
            <consortium name="The Broad Institute Genome Sequencing Center for Infectious Disease"/>
            <person name="Wu L."/>
            <person name="Ma J."/>
        </authorList>
    </citation>
    <scope>NUCLEOTIDE SEQUENCE [LARGE SCALE GENOMIC DNA]</scope>
    <source>
        <strain evidence="7">CGMCC 1.15922</strain>
    </source>
</reference>
<comment type="caution">
    <text evidence="6">The sequence shown here is derived from an EMBL/GenBank/DDBJ whole genome shotgun (WGS) entry which is preliminary data.</text>
</comment>
<dbReference type="EMBL" id="BNAH01000005">
    <property type="protein sequence ID" value="GHE87535.1"/>
    <property type="molecule type" value="Genomic_DNA"/>
</dbReference>
<evidence type="ECO:0000256" key="3">
    <source>
        <dbReference type="ARBA" id="ARBA00023125"/>
    </source>
</evidence>